<evidence type="ECO:0000256" key="3">
    <source>
        <dbReference type="ARBA" id="ARBA00022452"/>
    </source>
</evidence>
<gene>
    <name evidence="9" type="ORF">QQ020_03070</name>
</gene>
<protein>
    <submittedName>
        <fullName evidence="9">SusC/RagA family TonB-linked outer membrane protein</fullName>
    </submittedName>
</protein>
<accession>A0ABT8L1R3</accession>
<dbReference type="InterPro" id="IPR012910">
    <property type="entry name" value="Plug_dom"/>
</dbReference>
<dbReference type="Pfam" id="PF07715">
    <property type="entry name" value="Plug"/>
    <property type="match status" value="1"/>
</dbReference>
<keyword evidence="6 7" id="KW-0998">Cell outer membrane</keyword>
<dbReference type="Gene3D" id="2.60.40.1120">
    <property type="entry name" value="Carboxypeptidase-like, regulatory domain"/>
    <property type="match status" value="1"/>
</dbReference>
<organism evidence="9 10">
    <name type="scientific">Agaribacillus aureus</name>
    <dbReference type="NCBI Taxonomy" id="3051825"/>
    <lineage>
        <taxon>Bacteria</taxon>
        <taxon>Pseudomonadati</taxon>
        <taxon>Bacteroidota</taxon>
        <taxon>Cytophagia</taxon>
        <taxon>Cytophagales</taxon>
        <taxon>Splendidivirgaceae</taxon>
        <taxon>Agaribacillus</taxon>
    </lineage>
</organism>
<evidence type="ECO:0000256" key="1">
    <source>
        <dbReference type="ARBA" id="ARBA00004571"/>
    </source>
</evidence>
<dbReference type="Gene3D" id="2.170.130.10">
    <property type="entry name" value="TonB-dependent receptor, plug domain"/>
    <property type="match status" value="1"/>
</dbReference>
<sequence>MNSNLRKLLMFASRQALYILILQTLVMQFIMASPSHSQSIEKAKISIDLKNATLTELFLAIEDQTNFVFVYSNDIRKIKTKISLSHSETTVADVLRFVAAKQKLKFKQINDNITVSRNLSADGKNPVDSAKIANNVAITGKVTDENGEPLPGATVQVKGTSIGTVTDAKGNFKLDIPERSLLIVAFVGYTSQEFMITNQTVFNVQLKPDITSLDEVVVTALGVERKERELGYAVQEIEGKEITTAKETNFLNSLSGRVAGVQVINGNTGVGSSSRVIIRGETSLSGDNQPLFVVDGVPINNRTAASITDPDLRGPQEVDYGNGAGEINPDDIQSISVLKGASAAALYGSRAANGVILITTKFAQKEGVLVEVNSSVQFSDFLVLPKWQNEYGQGTRGEFAYENGLGSGLADIEDVSWGPAFDGAGNITQFDGLSIGPNGEPLRGGDVLSRGSAVIGTGGKLVTAPPGNSPAITPTPWQAQPNNLEDFLERGVTFSNNFAVSGGNDQGGFRLSHTNLSSDGIIPNTNLERNITALKGSYRISKRLKASAGINYLRSQSDNRPSAGYGSENPMYVYMWFGRQVSTDALREYWQRGHIGTAQFNYNYAYHDNPFFTVYENTNGFLKNRILGNISLDFQLTDELSLMLRTGIDFFNDNRQSKRAYSTQRFPLGMYRRDDAYFEERNTDFLLNYKKQVNASWTISVSLGGNRMDQETRFTSNIAGQLAVPGVYNLSNSKIQVESSQIDTDKRINSLYGFGQVSFRDMINLDITGRNDWSSTLPKGNNSYFYPSVTLSTILSSLVNLPDQVSFAKLRLGYAEVGEDTDPFRLKSSYLFGNRYDNQFAVTEQSDLPNNNLKPGRQKSFEIGTDLRFFNNRFGLDISYYDTKSEDQIILLPVSSTTGYETRIINAGKIKNYGMEVMLRATLVKTDQFEWNTYANFTRNDSRVLEVLDGSDTYTYVSSAVYDFTATTIFANAVVGGKIGDIYGTGFKKSPDGRIIFQDGLPVPDPELRLLGNYNPDFMLGFGNTFSYKNLSFDFLFDWRQGGKVVSRTFAVATLAGNLDIATNGREGGVIGDGVKNVGTEENPQYVDNDVSVSSEDFHKTFYNRNHEESALFDASFVKLREVKLSYRFPESMFSPNFPIKEATLSLIGRNLMLWTNQDYFDPETITLENDRFVPGVEEASYPSIRSYGVSLNVKF</sequence>
<evidence type="ECO:0000256" key="4">
    <source>
        <dbReference type="ARBA" id="ARBA00022692"/>
    </source>
</evidence>
<evidence type="ECO:0000256" key="7">
    <source>
        <dbReference type="PROSITE-ProRule" id="PRU01360"/>
    </source>
</evidence>
<dbReference type="RefSeq" id="WP_346756343.1">
    <property type="nucleotide sequence ID" value="NZ_JAUJEB010000001.1"/>
</dbReference>
<comment type="similarity">
    <text evidence="7">Belongs to the TonB-dependent receptor family.</text>
</comment>
<evidence type="ECO:0000256" key="2">
    <source>
        <dbReference type="ARBA" id="ARBA00022448"/>
    </source>
</evidence>
<dbReference type="InterPro" id="IPR039426">
    <property type="entry name" value="TonB-dep_rcpt-like"/>
</dbReference>
<name>A0ABT8L1R3_9BACT</name>
<comment type="subcellular location">
    <subcellularLocation>
        <location evidence="1 7">Cell outer membrane</location>
        <topology evidence="1 7">Multi-pass membrane protein</topology>
    </subcellularLocation>
</comment>
<dbReference type="InterPro" id="IPR008969">
    <property type="entry name" value="CarboxyPept-like_regulatory"/>
</dbReference>
<dbReference type="Proteomes" id="UP001172083">
    <property type="component" value="Unassembled WGS sequence"/>
</dbReference>
<dbReference type="NCBIfam" id="TIGR04057">
    <property type="entry name" value="SusC_RagA_signa"/>
    <property type="match status" value="1"/>
</dbReference>
<comment type="caution">
    <text evidence="9">The sequence shown here is derived from an EMBL/GenBank/DDBJ whole genome shotgun (WGS) entry which is preliminary data.</text>
</comment>
<keyword evidence="5 7" id="KW-0472">Membrane</keyword>
<dbReference type="Pfam" id="PF13715">
    <property type="entry name" value="CarbopepD_reg_2"/>
    <property type="match status" value="1"/>
</dbReference>
<keyword evidence="10" id="KW-1185">Reference proteome</keyword>
<evidence type="ECO:0000313" key="10">
    <source>
        <dbReference type="Proteomes" id="UP001172083"/>
    </source>
</evidence>
<evidence type="ECO:0000256" key="6">
    <source>
        <dbReference type="ARBA" id="ARBA00023237"/>
    </source>
</evidence>
<keyword evidence="2 7" id="KW-0813">Transport</keyword>
<dbReference type="InterPro" id="IPR023996">
    <property type="entry name" value="TonB-dep_OMP_SusC/RagA"/>
</dbReference>
<evidence type="ECO:0000259" key="8">
    <source>
        <dbReference type="Pfam" id="PF07715"/>
    </source>
</evidence>
<evidence type="ECO:0000256" key="5">
    <source>
        <dbReference type="ARBA" id="ARBA00023136"/>
    </source>
</evidence>
<keyword evidence="3 7" id="KW-1134">Transmembrane beta strand</keyword>
<dbReference type="NCBIfam" id="TIGR04056">
    <property type="entry name" value="OMP_RagA_SusC"/>
    <property type="match status" value="1"/>
</dbReference>
<feature type="domain" description="TonB-dependent receptor plug" evidence="8">
    <location>
        <begin position="227"/>
        <end position="355"/>
    </location>
</feature>
<evidence type="ECO:0000313" key="9">
    <source>
        <dbReference type="EMBL" id="MDN5211007.1"/>
    </source>
</evidence>
<dbReference type="SUPFAM" id="SSF56935">
    <property type="entry name" value="Porins"/>
    <property type="match status" value="1"/>
</dbReference>
<dbReference type="Gene3D" id="2.40.170.20">
    <property type="entry name" value="TonB-dependent receptor, beta-barrel domain"/>
    <property type="match status" value="1"/>
</dbReference>
<reference evidence="9" key="1">
    <citation type="submission" date="2023-06" db="EMBL/GenBank/DDBJ databases">
        <title>Genomic of Agaribacillus aureum.</title>
        <authorList>
            <person name="Wang G."/>
        </authorList>
    </citation>
    <scope>NUCLEOTIDE SEQUENCE</scope>
    <source>
        <strain evidence="9">BMA12</strain>
    </source>
</reference>
<dbReference type="InterPro" id="IPR037066">
    <property type="entry name" value="Plug_dom_sf"/>
</dbReference>
<proteinExistence type="inferred from homology"/>
<dbReference type="SUPFAM" id="SSF49464">
    <property type="entry name" value="Carboxypeptidase regulatory domain-like"/>
    <property type="match status" value="1"/>
</dbReference>
<dbReference type="InterPro" id="IPR036942">
    <property type="entry name" value="Beta-barrel_TonB_sf"/>
</dbReference>
<keyword evidence="4 7" id="KW-0812">Transmembrane</keyword>
<dbReference type="PROSITE" id="PS52016">
    <property type="entry name" value="TONB_DEPENDENT_REC_3"/>
    <property type="match status" value="1"/>
</dbReference>
<dbReference type="InterPro" id="IPR023997">
    <property type="entry name" value="TonB-dep_OMP_SusC/RagA_CS"/>
</dbReference>
<dbReference type="EMBL" id="JAUJEB010000001">
    <property type="protein sequence ID" value="MDN5211007.1"/>
    <property type="molecule type" value="Genomic_DNA"/>
</dbReference>